<comment type="subcellular location">
    <subcellularLocation>
        <location evidence="1">Cell envelope</location>
    </subcellularLocation>
</comment>
<evidence type="ECO:0000256" key="4">
    <source>
        <dbReference type="ARBA" id="ARBA00022729"/>
    </source>
</evidence>
<dbReference type="OrthoDB" id="9810636at2"/>
<comment type="caution">
    <text evidence="8">The sequence shown here is derived from an EMBL/GenBank/DDBJ whole genome shotgun (WGS) entry which is preliminary data.</text>
</comment>
<gene>
    <name evidence="8" type="ORF">F8O04_00755</name>
</gene>
<evidence type="ECO:0000313" key="9">
    <source>
        <dbReference type="Proteomes" id="UP000431744"/>
    </source>
</evidence>
<keyword evidence="9" id="KW-1185">Reference proteome</keyword>
<dbReference type="Pfam" id="PF01297">
    <property type="entry name" value="ZnuA"/>
    <property type="match status" value="1"/>
</dbReference>
<dbReference type="Proteomes" id="UP000431744">
    <property type="component" value="Unassembled WGS sequence"/>
</dbReference>
<dbReference type="PANTHER" id="PTHR42953:SF1">
    <property type="entry name" value="METAL-BINDING PROTEIN HI_0362-RELATED"/>
    <property type="match status" value="1"/>
</dbReference>
<dbReference type="SUPFAM" id="SSF53807">
    <property type="entry name" value="Helical backbone' metal receptor"/>
    <property type="match status" value="1"/>
</dbReference>
<evidence type="ECO:0000256" key="5">
    <source>
        <dbReference type="RuleBase" id="RU003512"/>
    </source>
</evidence>
<comment type="similarity">
    <text evidence="5">Belongs to the bacterial solute-binding protein 9 family.</text>
</comment>
<dbReference type="GO" id="GO:0030313">
    <property type="term" value="C:cell envelope"/>
    <property type="evidence" value="ECO:0007669"/>
    <property type="project" value="UniProtKB-SubCell"/>
</dbReference>
<evidence type="ECO:0000256" key="7">
    <source>
        <dbReference type="SAM" id="SignalP"/>
    </source>
</evidence>
<dbReference type="AlphaFoldDB" id="A0A6H9WPC2"/>
<evidence type="ECO:0000256" key="1">
    <source>
        <dbReference type="ARBA" id="ARBA00004196"/>
    </source>
</evidence>
<name>A0A6H9WPC2_9MICO</name>
<feature type="compositionally biased region" description="Basic and acidic residues" evidence="6">
    <location>
        <begin position="142"/>
        <end position="177"/>
    </location>
</feature>
<keyword evidence="3" id="KW-0479">Metal-binding</keyword>
<dbReference type="GO" id="GO:0007155">
    <property type="term" value="P:cell adhesion"/>
    <property type="evidence" value="ECO:0007669"/>
    <property type="project" value="InterPro"/>
</dbReference>
<dbReference type="InterPro" id="IPR006128">
    <property type="entry name" value="Lipoprotein_PsaA-like"/>
</dbReference>
<feature type="region of interest" description="Disordered" evidence="6">
    <location>
        <begin position="132"/>
        <end position="180"/>
    </location>
</feature>
<sequence>MVKLRSTFTATLGIAAAATLTLAGCSASPGEAGGDGLSIVTTTTQVTDFVERLVDGTDATVSSLLLPGESAHSFEADPADLVAVGGADLVVASGFGLEEAWLPPVLEAGGYTGATVNAGDGFDPAMLQEGAGHAAATGGAGKSDHDHGDEADGHDHGDEADGHDHGDEADGHDHGGADPHVWTAPLGASFMVGVIADALAEADPDNADAYRANAGAYQAQLEELDLWIGQNVAQVAEEDRLLVTNHEALTYYTDGYRITVIGSIMPSWDDNAEPSAAELDTLITAITASGVPAVFSESQLSPATAERIATETGVKVYSGDEALLTDSLGEPGTDAATYIGATVHNTVQILDSWGAAASELPTELQGA</sequence>
<feature type="signal peptide" evidence="7">
    <location>
        <begin position="1"/>
        <end position="23"/>
    </location>
</feature>
<dbReference type="InterPro" id="IPR050492">
    <property type="entry name" value="Bact_metal-bind_prot9"/>
</dbReference>
<protein>
    <submittedName>
        <fullName evidence="8">Zinc ABC transporter substrate-binding protein</fullName>
    </submittedName>
</protein>
<evidence type="ECO:0000256" key="6">
    <source>
        <dbReference type="SAM" id="MobiDB-lite"/>
    </source>
</evidence>
<evidence type="ECO:0000313" key="8">
    <source>
        <dbReference type="EMBL" id="KAB1648867.1"/>
    </source>
</evidence>
<feature type="chain" id="PRO_5038525597" evidence="7">
    <location>
        <begin position="24"/>
        <end position="367"/>
    </location>
</feature>
<dbReference type="GO" id="GO:0046872">
    <property type="term" value="F:metal ion binding"/>
    <property type="evidence" value="ECO:0007669"/>
    <property type="project" value="UniProtKB-KW"/>
</dbReference>
<dbReference type="EMBL" id="WBJY01000001">
    <property type="protein sequence ID" value="KAB1648867.1"/>
    <property type="molecule type" value="Genomic_DNA"/>
</dbReference>
<dbReference type="PRINTS" id="PR00690">
    <property type="entry name" value="ADHESNFAMILY"/>
</dbReference>
<organism evidence="8 9">
    <name type="scientific">Pseudoclavibacter endophyticus</name>
    <dbReference type="NCBI Taxonomy" id="1778590"/>
    <lineage>
        <taxon>Bacteria</taxon>
        <taxon>Bacillati</taxon>
        <taxon>Actinomycetota</taxon>
        <taxon>Actinomycetes</taxon>
        <taxon>Micrococcales</taxon>
        <taxon>Microbacteriaceae</taxon>
        <taxon>Pseudoclavibacter</taxon>
    </lineage>
</organism>
<evidence type="ECO:0000256" key="2">
    <source>
        <dbReference type="ARBA" id="ARBA00022448"/>
    </source>
</evidence>
<dbReference type="GO" id="GO:0030001">
    <property type="term" value="P:metal ion transport"/>
    <property type="evidence" value="ECO:0007669"/>
    <property type="project" value="InterPro"/>
</dbReference>
<dbReference type="InterPro" id="IPR006127">
    <property type="entry name" value="ZnuA-like"/>
</dbReference>
<dbReference type="PROSITE" id="PS51257">
    <property type="entry name" value="PROKAR_LIPOPROTEIN"/>
    <property type="match status" value="1"/>
</dbReference>
<keyword evidence="4 7" id="KW-0732">Signal</keyword>
<dbReference type="PANTHER" id="PTHR42953">
    <property type="entry name" value="HIGH-AFFINITY ZINC UPTAKE SYSTEM PROTEIN ZNUA-RELATED"/>
    <property type="match status" value="1"/>
</dbReference>
<dbReference type="Gene3D" id="3.40.50.1980">
    <property type="entry name" value="Nitrogenase molybdenum iron protein domain"/>
    <property type="match status" value="2"/>
</dbReference>
<proteinExistence type="inferred from homology"/>
<reference evidence="8 9" key="1">
    <citation type="submission" date="2019-09" db="EMBL/GenBank/DDBJ databases">
        <title>Phylogeny of genus Pseudoclavibacter and closely related genus.</title>
        <authorList>
            <person name="Li Y."/>
        </authorList>
    </citation>
    <scope>NUCLEOTIDE SEQUENCE [LARGE SCALE GENOMIC DNA]</scope>
    <source>
        <strain evidence="8 9">EGI 60007</strain>
    </source>
</reference>
<keyword evidence="2 5" id="KW-0813">Transport</keyword>
<accession>A0A6H9WPC2</accession>
<evidence type="ECO:0000256" key="3">
    <source>
        <dbReference type="ARBA" id="ARBA00022723"/>
    </source>
</evidence>